<dbReference type="GO" id="GO:0016301">
    <property type="term" value="F:kinase activity"/>
    <property type="evidence" value="ECO:0007669"/>
    <property type="project" value="UniProtKB-KW"/>
</dbReference>
<dbReference type="Pfam" id="PF07714">
    <property type="entry name" value="PK_Tyr_Ser-Thr"/>
    <property type="match status" value="1"/>
</dbReference>
<protein>
    <submittedName>
        <fullName evidence="2">Cbl-interacting serine/threonine-protein kinase 11</fullName>
    </submittedName>
</protein>
<gene>
    <name evidence="2" type="ORF">M0813_27428</name>
</gene>
<evidence type="ECO:0000259" key="1">
    <source>
        <dbReference type="PROSITE" id="PS50011"/>
    </source>
</evidence>
<organism evidence="2 3">
    <name type="scientific">Anaeramoeba flamelloides</name>
    <dbReference type="NCBI Taxonomy" id="1746091"/>
    <lineage>
        <taxon>Eukaryota</taxon>
        <taxon>Metamonada</taxon>
        <taxon>Anaeramoebidae</taxon>
        <taxon>Anaeramoeba</taxon>
    </lineage>
</organism>
<keyword evidence="2" id="KW-0418">Kinase</keyword>
<name>A0ABQ8XVP8_9EUKA</name>
<dbReference type="EMBL" id="JAOAOG010000242">
    <property type="protein sequence ID" value="KAJ6236683.1"/>
    <property type="molecule type" value="Genomic_DNA"/>
</dbReference>
<dbReference type="SUPFAM" id="SSF56112">
    <property type="entry name" value="Protein kinase-like (PK-like)"/>
    <property type="match status" value="1"/>
</dbReference>
<evidence type="ECO:0000313" key="2">
    <source>
        <dbReference type="EMBL" id="KAJ6236683.1"/>
    </source>
</evidence>
<dbReference type="Gene3D" id="3.30.200.20">
    <property type="entry name" value="Phosphorylase Kinase, domain 1"/>
    <property type="match status" value="1"/>
</dbReference>
<reference evidence="2" key="1">
    <citation type="submission" date="2022-08" db="EMBL/GenBank/DDBJ databases">
        <title>Novel sulfate-reducing endosymbionts in the free-living metamonad Anaeramoeba.</title>
        <authorList>
            <person name="Jerlstrom-Hultqvist J."/>
            <person name="Cepicka I."/>
            <person name="Gallot-Lavallee L."/>
            <person name="Salas-Leiva D."/>
            <person name="Curtis B.A."/>
            <person name="Zahonova K."/>
            <person name="Pipaliya S."/>
            <person name="Dacks J."/>
            <person name="Roger A.J."/>
        </authorList>
    </citation>
    <scope>NUCLEOTIDE SEQUENCE</scope>
    <source>
        <strain evidence="2">Schooner1</strain>
    </source>
</reference>
<keyword evidence="3" id="KW-1185">Reference proteome</keyword>
<keyword evidence="2" id="KW-0808">Transferase</keyword>
<feature type="domain" description="Protein kinase" evidence="1">
    <location>
        <begin position="15"/>
        <end position="256"/>
    </location>
</feature>
<comment type="caution">
    <text evidence="2">The sequence shown here is derived from an EMBL/GenBank/DDBJ whole genome shotgun (WGS) entry which is preliminary data.</text>
</comment>
<dbReference type="Proteomes" id="UP001150062">
    <property type="component" value="Unassembled WGS sequence"/>
</dbReference>
<dbReference type="InterPro" id="IPR000719">
    <property type="entry name" value="Prot_kinase_dom"/>
</dbReference>
<accession>A0ABQ8XVP8</accession>
<proteinExistence type="predicted"/>
<dbReference type="PROSITE" id="PS50011">
    <property type="entry name" value="PROTEIN_KINASE_DOM"/>
    <property type="match status" value="1"/>
</dbReference>
<sequence>MSGTNQLLYKVLENYKLTNNTLNSEQLKVYQAIHLRTQIRVCINVVSKKQLKEKPNTLKKTLKNFCLHDHRNLVQLFETLQDKNNYYLVLENFKGRPLNDFLKFHKHSHQEKNIKGLLVQFICLWNYFQKNKINLSVVNESSIFVDQNFNLKVNIFSPKNSQFALGGLVKKLKSPQKQIQEHSRRINEFFLKFVIGIILRQPLSGVTTNEQNFHQILNKFSESKQVRVFVQKIFQAAQKKTKGSLHLDEIQEHQWIIDEYDRYLKYLKRLETVQEDILSTIRVNENKAYHLRTKLVIGEDDQEKIIYKMFFNKIKKSKCLKLNLCNNQEKVDLYLKKKISQIKKCLNPYEIMQSEILEMENTPSRNCKESTLELQSENESNLESALNTENLNSQTKTINNRNLNNFTFSKSKMSSDSFSDSNIFQSLINSPHTKSMKLMPSNQSTLINEIENKQNQNENEKECQYVNIENKRNLTTNFNIIQEERKQQKCELEKMLGDLYVIKKSNSHTFLQTLSNPKKVLKNQIKNSLILNNNEKTNIKKKNHQRHNFDFKDPRNEKEIEQDQIKKNKKMHLVKSQLNRIRSSVNTTNSLYDQFSPSQLTRIHKKWRNNSIQNDSKYEHYFSMKEKSKSNPNIISNKYLFTNSPSLKNLHQMRQSSRNENNFSRSFDFLSIKQKNNNKIYPNKKNTNTFENFPNNLAIIKLFNLKAFKVKKNKLLKLLQEIFLVMGIKYKKTQKDIYLCSTHFQNKTIKFEIKFQKNIKTKLGRVTFKRLNCNSRIFHNLWADIYDIYTNHF</sequence>
<dbReference type="InterPro" id="IPR011009">
    <property type="entry name" value="Kinase-like_dom_sf"/>
</dbReference>
<dbReference type="Gene3D" id="1.10.510.10">
    <property type="entry name" value="Transferase(Phosphotransferase) domain 1"/>
    <property type="match status" value="1"/>
</dbReference>
<dbReference type="InterPro" id="IPR001245">
    <property type="entry name" value="Ser-Thr/Tyr_kinase_cat_dom"/>
</dbReference>
<evidence type="ECO:0000313" key="3">
    <source>
        <dbReference type="Proteomes" id="UP001150062"/>
    </source>
</evidence>